<gene>
    <name evidence="1" type="ORF">SAMN05444123_108112</name>
</gene>
<dbReference type="EMBL" id="FODT01000008">
    <property type="protein sequence ID" value="SEP11547.1"/>
    <property type="molecule type" value="Genomic_DNA"/>
</dbReference>
<keyword evidence="2" id="KW-1185">Reference proteome</keyword>
<sequence length="144" mass="15149">MSDRNIVAGVRANADCGLFVAPPGVDAYYAADDQLRLNVSSRISQLIMLAWVSSPQVVALGLSRSPYVLLFSREPLANTILGPGGLEGAIRPSPSGLKSSSNQDGGVSFIYYPPSSATINGDGASMTIDTTRPTCYAVYNKAFT</sequence>
<accession>A0A1H8V8D6</accession>
<evidence type="ECO:0000313" key="2">
    <source>
        <dbReference type="Proteomes" id="UP000199615"/>
    </source>
</evidence>
<dbReference type="Proteomes" id="UP000199615">
    <property type="component" value="Unassembled WGS sequence"/>
</dbReference>
<protein>
    <submittedName>
        <fullName evidence="1">Uncharacterized protein</fullName>
    </submittedName>
</protein>
<proteinExistence type="predicted"/>
<dbReference type="AlphaFoldDB" id="A0A1H8V8D6"/>
<name>A0A1H8V8D6_9BRAD</name>
<dbReference type="OrthoDB" id="9862000at2"/>
<dbReference type="RefSeq" id="WP_139202658.1">
    <property type="nucleotide sequence ID" value="NZ_FODT01000008.1"/>
</dbReference>
<evidence type="ECO:0000313" key="1">
    <source>
        <dbReference type="EMBL" id="SEP11547.1"/>
    </source>
</evidence>
<reference evidence="2" key="1">
    <citation type="submission" date="2016-10" db="EMBL/GenBank/DDBJ databases">
        <authorList>
            <person name="Varghese N."/>
            <person name="Submissions S."/>
        </authorList>
    </citation>
    <scope>NUCLEOTIDE SEQUENCE [LARGE SCALE GENOMIC DNA]</scope>
    <source>
        <strain evidence="2">DSM 123</strain>
    </source>
</reference>
<organism evidence="1 2">
    <name type="scientific">Rhodopseudomonas pseudopalustris</name>
    <dbReference type="NCBI Taxonomy" id="1513892"/>
    <lineage>
        <taxon>Bacteria</taxon>
        <taxon>Pseudomonadati</taxon>
        <taxon>Pseudomonadota</taxon>
        <taxon>Alphaproteobacteria</taxon>
        <taxon>Hyphomicrobiales</taxon>
        <taxon>Nitrobacteraceae</taxon>
        <taxon>Rhodopseudomonas</taxon>
    </lineage>
</organism>